<comment type="cofactor">
    <cofactor evidence="1">
        <name>FAD</name>
        <dbReference type="ChEBI" id="CHEBI:57692"/>
    </cofactor>
</comment>
<dbReference type="InterPro" id="IPR023753">
    <property type="entry name" value="FAD/NAD-binding_dom"/>
</dbReference>
<evidence type="ECO:0000313" key="7">
    <source>
        <dbReference type="EMBL" id="SQB64787.1"/>
    </source>
</evidence>
<dbReference type="Gene3D" id="3.50.50.100">
    <property type="match status" value="1"/>
</dbReference>
<dbReference type="Proteomes" id="UP000250245">
    <property type="component" value="Unassembled WGS sequence"/>
</dbReference>
<dbReference type="RefSeq" id="WP_013189400.1">
    <property type="nucleotide sequence ID" value="NZ_CP068112.1"/>
</dbReference>
<protein>
    <submittedName>
        <fullName evidence="7">Pyridine nucleotide-disulphide oxidoreductase</fullName>
    </submittedName>
</protein>
<accession>A0A2X2YMC9</accession>
<evidence type="ECO:0000313" key="8">
    <source>
        <dbReference type="Proteomes" id="UP000250245"/>
    </source>
</evidence>
<dbReference type="GO" id="GO:0019646">
    <property type="term" value="P:aerobic electron transport chain"/>
    <property type="evidence" value="ECO:0007669"/>
    <property type="project" value="TreeGrafter"/>
</dbReference>
<dbReference type="AlphaFoldDB" id="A0A2X2YMC9"/>
<evidence type="ECO:0000256" key="2">
    <source>
        <dbReference type="ARBA" id="ARBA00005272"/>
    </source>
</evidence>
<keyword evidence="5" id="KW-0560">Oxidoreductase</keyword>
<proteinExistence type="inferred from homology"/>
<dbReference type="GeneID" id="55565564"/>
<keyword evidence="3" id="KW-0285">Flavoprotein</keyword>
<dbReference type="EMBL" id="UASJ01000001">
    <property type="protein sequence ID" value="SQB64787.1"/>
    <property type="molecule type" value="Genomic_DNA"/>
</dbReference>
<evidence type="ECO:0000256" key="1">
    <source>
        <dbReference type="ARBA" id="ARBA00001974"/>
    </source>
</evidence>
<comment type="similarity">
    <text evidence="2">Belongs to the NADH dehydrogenase family.</text>
</comment>
<evidence type="ECO:0000259" key="6">
    <source>
        <dbReference type="Pfam" id="PF07992"/>
    </source>
</evidence>
<dbReference type="OMA" id="PPRNVNW"/>
<evidence type="ECO:0000256" key="3">
    <source>
        <dbReference type="ARBA" id="ARBA00022630"/>
    </source>
</evidence>
<dbReference type="PANTHER" id="PTHR42913:SF6">
    <property type="entry name" value="SULFIDE-QUINONE REDUCTASE"/>
    <property type="match status" value="1"/>
</dbReference>
<dbReference type="Pfam" id="PF07992">
    <property type="entry name" value="Pyr_redox_2"/>
    <property type="match status" value="1"/>
</dbReference>
<dbReference type="SUPFAM" id="SSF51905">
    <property type="entry name" value="FAD/NAD(P)-binding domain"/>
    <property type="match status" value="2"/>
</dbReference>
<evidence type="ECO:0000256" key="4">
    <source>
        <dbReference type="ARBA" id="ARBA00022827"/>
    </source>
</evidence>
<feature type="domain" description="FAD/NAD(P)-binding" evidence="6">
    <location>
        <begin position="3"/>
        <end position="135"/>
    </location>
</feature>
<dbReference type="PANTHER" id="PTHR42913">
    <property type="entry name" value="APOPTOSIS-INDUCING FACTOR 1"/>
    <property type="match status" value="1"/>
</dbReference>
<gene>
    <name evidence="7" type="ORF">NCTC11820_01141</name>
</gene>
<dbReference type="InterPro" id="IPR036188">
    <property type="entry name" value="FAD/NAD-bd_sf"/>
</dbReference>
<dbReference type="GO" id="GO:0003955">
    <property type="term" value="F:NAD(P)H dehydrogenase (quinone) activity"/>
    <property type="evidence" value="ECO:0007669"/>
    <property type="project" value="TreeGrafter"/>
</dbReference>
<keyword evidence="4" id="KW-0274">FAD</keyword>
<evidence type="ECO:0000256" key="5">
    <source>
        <dbReference type="ARBA" id="ARBA00023002"/>
    </source>
</evidence>
<name>A0A2X2YMC9_9ACTO</name>
<organism evidence="7 8">
    <name type="scientific">Mobiluncus curtisii</name>
    <dbReference type="NCBI Taxonomy" id="2051"/>
    <lineage>
        <taxon>Bacteria</taxon>
        <taxon>Bacillati</taxon>
        <taxon>Actinomycetota</taxon>
        <taxon>Actinomycetes</taxon>
        <taxon>Actinomycetales</taxon>
        <taxon>Actinomycetaceae</taxon>
        <taxon>Mobiluncus</taxon>
    </lineage>
</organism>
<dbReference type="InterPro" id="IPR051169">
    <property type="entry name" value="NADH-Q_oxidoreductase"/>
</dbReference>
<sequence length="476" mass="53134">MARIVVIGAGMAGHSTALGLKHRLKDDHEVIVISPSSTWTNPDVMAQIASGLQLAQRQTVQLGPLYRRKGIIFHQGMATAVYPKGYRDDQRPQVQMTFTGSHLEGQVARVPYDYLVIATGHDIDRVAGIPAEATTVPTCVLDRLDSAIAGEAELRRLLFELQDSPVDDKPKVIAIGRSARGMGGFYGALEYALCVDEVLRAAFLRSRVELHFFDAGRPWMYGHTDEPKMEEDMQTALVHLIESHRLILHQDMRLASINGRRVRFVPVHGEGQPGEMECDLVAVEAARVLTPLSVYDANGADLRGDLYDGWGRLRVDAKTQQNGSGQVVTLLPRTFRNPTHRNIFGIGSAIAMDTRELVEGKDSAPTPVPMQTRDMAHLMSRQVSDLIIEELTGQKNKVLPETLEEIETVLSLCWDYGLISSRGFYAELTYPKKSSDAARQVLRVRHGLGPYWAVRTERFLERYRAKGRALWWMLPS</sequence>
<reference evidence="7 8" key="1">
    <citation type="submission" date="2018-06" db="EMBL/GenBank/DDBJ databases">
        <authorList>
            <consortium name="Pathogen Informatics"/>
            <person name="Doyle S."/>
        </authorList>
    </citation>
    <scope>NUCLEOTIDE SEQUENCE [LARGE SCALE GENOMIC DNA]</scope>
    <source>
        <strain evidence="7 8">NCTC11820</strain>
    </source>
</reference>